<dbReference type="Proteomes" id="UP000009234">
    <property type="component" value="Chromosome"/>
</dbReference>
<reference evidence="2" key="1">
    <citation type="submission" date="2011-05" db="EMBL/GenBank/DDBJ databases">
        <title>Complete sequence of Desulfotomaculum ruminis DSM 2154.</title>
        <authorList>
            <person name="Lucas S."/>
            <person name="Copeland A."/>
            <person name="Lapidus A."/>
            <person name="Cheng J.-F."/>
            <person name="Goodwin L."/>
            <person name="Pitluck S."/>
            <person name="Lu M."/>
            <person name="Detter J.C."/>
            <person name="Han C."/>
            <person name="Tapia R."/>
            <person name="Land M."/>
            <person name="Hauser L."/>
            <person name="Kyrpides N."/>
            <person name="Ivanova N."/>
            <person name="Mikhailova N."/>
            <person name="Pagani I."/>
            <person name="Stams A.J.M."/>
            <person name="Plugge C.M."/>
            <person name="Muyzer G."/>
            <person name="Kuever J."/>
            <person name="Parshina S.N."/>
            <person name="Ivanova A.E."/>
            <person name="Nazina T.N."/>
            <person name="Brambilla E."/>
            <person name="Spring S."/>
            <person name="Klenk H.-P."/>
            <person name="Woyke T."/>
        </authorList>
    </citation>
    <scope>NUCLEOTIDE SEQUENCE [LARGE SCALE GENOMIC DNA]</scope>
    <source>
        <strain evidence="2">ATCC 23193 / DSM 2154 / NCIB 8452 / DL</strain>
    </source>
</reference>
<dbReference type="HOGENOM" id="CLU_117141_0_1_9"/>
<keyword evidence="2" id="KW-1185">Reference proteome</keyword>
<evidence type="ECO:0000313" key="1">
    <source>
        <dbReference type="EMBL" id="AEG60021.1"/>
    </source>
</evidence>
<dbReference type="Pfam" id="PF05069">
    <property type="entry name" value="Phage_tail_S"/>
    <property type="match status" value="1"/>
</dbReference>
<dbReference type="InterPro" id="IPR006522">
    <property type="entry name" value="Phage_virion_morphogenesis"/>
</dbReference>
<dbReference type="EMBL" id="CP002780">
    <property type="protein sequence ID" value="AEG60021.1"/>
    <property type="molecule type" value="Genomic_DNA"/>
</dbReference>
<dbReference type="OrthoDB" id="1807756at2"/>
<accession>F6DTF9</accession>
<dbReference type="RefSeq" id="WP_013841785.1">
    <property type="nucleotide sequence ID" value="NC_015589.1"/>
</dbReference>
<proteinExistence type="predicted"/>
<evidence type="ECO:0000313" key="2">
    <source>
        <dbReference type="Proteomes" id="UP000009234"/>
    </source>
</evidence>
<reference evidence="1 2" key="2">
    <citation type="journal article" date="2012" name="Stand. Genomic Sci.">
        <title>Complete genome sequence of the sulfate-reducing firmicute Desulfotomaculum ruminis type strain (DL(T)).</title>
        <authorList>
            <person name="Spring S."/>
            <person name="Visser M."/>
            <person name="Lu M."/>
            <person name="Copeland A."/>
            <person name="Lapidus A."/>
            <person name="Lucas S."/>
            <person name="Cheng J.F."/>
            <person name="Han C."/>
            <person name="Tapia R."/>
            <person name="Goodwin L.A."/>
            <person name="Pitluck S."/>
            <person name="Ivanova N."/>
            <person name="Land M."/>
            <person name="Hauser L."/>
            <person name="Larimer F."/>
            <person name="Rohde M."/>
            <person name="Goker M."/>
            <person name="Detter J.C."/>
            <person name="Kyrpides N.C."/>
            <person name="Woyke T."/>
            <person name="Schaap P.J."/>
            <person name="Plugge C.M."/>
            <person name="Muyzer G."/>
            <person name="Kuever J."/>
            <person name="Pereira I.A."/>
            <person name="Parshina S.N."/>
            <person name="Bernier-Latmani R."/>
            <person name="Stams A.J."/>
            <person name="Klenk H.P."/>
        </authorList>
    </citation>
    <scope>NUCLEOTIDE SEQUENCE [LARGE SCALE GENOMIC DNA]</scope>
    <source>
        <strain evidence="2">ATCC 23193 / DSM 2154 / NCIB 8452 / DL</strain>
    </source>
</reference>
<evidence type="ECO:0008006" key="3">
    <source>
        <dbReference type="Google" id="ProtNLM"/>
    </source>
</evidence>
<name>F6DTF9_DESRL</name>
<dbReference type="STRING" id="696281.Desru_1757"/>
<organism evidence="1 2">
    <name type="scientific">Desulforamulus ruminis (strain ATCC 23193 / DSM 2154 / NCIMB 8452 / DL)</name>
    <name type="common">Desulfotomaculum ruminis</name>
    <dbReference type="NCBI Taxonomy" id="696281"/>
    <lineage>
        <taxon>Bacteria</taxon>
        <taxon>Bacillati</taxon>
        <taxon>Bacillota</taxon>
        <taxon>Clostridia</taxon>
        <taxon>Eubacteriales</taxon>
        <taxon>Peptococcaceae</taxon>
        <taxon>Desulforamulus</taxon>
    </lineage>
</organism>
<dbReference type="AlphaFoldDB" id="F6DTF9"/>
<dbReference type="KEGG" id="dru:Desru_1757"/>
<protein>
    <recommendedName>
        <fullName evidence="3">Phage virion morphogenesis protein</fullName>
    </recommendedName>
</protein>
<dbReference type="eggNOG" id="COG5005">
    <property type="taxonomic scope" value="Bacteria"/>
</dbReference>
<gene>
    <name evidence="1" type="ordered locus">Desru_1757</name>
</gene>
<sequence>MKFEIQVQDLEPIQAMIGLLIQRGAKMKPFMRQAGEIMRASVTRNFEAEGRPSRWKALSPITREIYEGQAVDRLQGTKGYQNLKRESTRRRHEQAAMGKVGGRKLLHGQGDLKKSIVLGRITDTSAEVGSPLPYARIHQKGGTIVPRHKKALCIPMGGEKFLYVKKVTIPAREYLLLQKEDEITITRALDHFMLGGLSDA</sequence>